<gene>
    <name evidence="17" type="primary">nnrD</name>
    <name evidence="18" type="synonym">nnrE</name>
    <name evidence="22" type="ORF">SUTMEG_18500</name>
</gene>
<comment type="function">
    <text evidence="18">Catalyzes the epimerization of the S- and R-forms of NAD(P)HX, a damaged form of NAD(P)H that is a result of enzymatic or heat-dependent hydration. This is a prerequisite for the S-specific NAD(P)H-hydrate dehydratase to allow the repair of both epimers of NAD(P)HX.</text>
</comment>
<evidence type="ECO:0000256" key="18">
    <source>
        <dbReference type="HAMAP-Rule" id="MF_01966"/>
    </source>
</evidence>
<feature type="binding site" evidence="18">
    <location>
        <position position="57"/>
    </location>
    <ligand>
        <name>K(+)</name>
        <dbReference type="ChEBI" id="CHEBI:29103"/>
    </ligand>
</feature>
<evidence type="ECO:0000256" key="12">
    <source>
        <dbReference type="ARBA" id="ARBA00023239"/>
    </source>
</evidence>
<dbReference type="SUPFAM" id="SSF64153">
    <property type="entry name" value="YjeF N-terminal domain-like"/>
    <property type="match status" value="1"/>
</dbReference>
<evidence type="ECO:0000256" key="10">
    <source>
        <dbReference type="ARBA" id="ARBA00023027"/>
    </source>
</evidence>
<keyword evidence="12 17" id="KW-0456">Lyase</keyword>
<keyword evidence="23" id="KW-1185">Reference proteome</keyword>
<keyword evidence="8 17" id="KW-0521">NADP</keyword>
<keyword evidence="6 17" id="KW-0547">Nucleotide-binding</keyword>
<dbReference type="PANTHER" id="PTHR12592">
    <property type="entry name" value="ATP-DEPENDENT (S)-NAD(P)H-HYDRATE DEHYDRATASE FAMILY MEMBER"/>
    <property type="match status" value="1"/>
</dbReference>
<dbReference type="SUPFAM" id="SSF53613">
    <property type="entry name" value="Ribokinase-like"/>
    <property type="match status" value="1"/>
</dbReference>
<feature type="binding site" evidence="17">
    <location>
        <position position="424"/>
    </location>
    <ligand>
        <name>AMP</name>
        <dbReference type="ChEBI" id="CHEBI:456215"/>
    </ligand>
</feature>
<sequence length="487" mass="50971">MSKTILNADELRSLEERSANQLGADQLMRRAGAAAADLVEARSPGRRVTLLAGPGNNGGDAVACALELKRRGFDVQLVLPTGEPRSELARTMLAEWRAAGGTTERDPYMTEKADCVVDGLFGTGLEKPVSGEALDAVLWFNERQAFKVALDLPSGLNAATGNWVGTIPGCRADVTIAFLSVKAGLYMNEGADAAGEVVLAELDVSMPLSNLSVAETDEFEHVLAPRNKNSHKGTYGHLAVVGGDRGHVGAALLAARAGLVTGAGTVTAELLADNAPALDPAMPELMLSESPVDFSAFTAAVIGPGLSTSDEAKARLWAALDAEKPLVIDADALNLISADLKLQDRLLARRATTVLTPHEMEAARMLRRDLKGVTVDRVAAARELAVQSGAIVVLKGPGTVVSLRSSRTWINPTGSPMLSTAGSGDVLAGMIGALLAQKFDAVESVLAAVYLHGLSAEGRFAGFLAGDIAPAAARILEKMRGERVRRF</sequence>
<feature type="domain" description="YjeF N-terminal" evidence="21">
    <location>
        <begin position="11"/>
        <end position="210"/>
    </location>
</feature>
<dbReference type="PROSITE" id="PS01050">
    <property type="entry name" value="YJEF_C_2"/>
    <property type="match status" value="1"/>
</dbReference>
<comment type="caution">
    <text evidence="18">Lacks conserved residue(s) required for the propagation of feature annotation.</text>
</comment>
<feature type="binding site" evidence="17">
    <location>
        <position position="425"/>
    </location>
    <ligand>
        <name>(6S)-NADPHX</name>
        <dbReference type="ChEBI" id="CHEBI:64076"/>
    </ligand>
</feature>
<reference evidence="22 23" key="1">
    <citation type="journal article" date="2018" name="Int. J. Syst. Evol. Microbiol.">
        <title>Mesosutterella multiformis gen. nov., sp. nov., a member of the family Sutterellaceae and Sutterella megalosphaeroides sp. nov., isolated from human faeces.</title>
        <authorList>
            <person name="Sakamoto M."/>
            <person name="Ikeyama N."/>
            <person name="Kunihiro T."/>
            <person name="Iino T."/>
            <person name="Yuki M."/>
            <person name="Ohkuma M."/>
        </authorList>
    </citation>
    <scope>NUCLEOTIDE SEQUENCE [LARGE SCALE GENOMIC DNA]</scope>
    <source>
        <strain evidence="22 23">6FBBBH3</strain>
    </source>
</reference>
<comment type="cofactor">
    <cofactor evidence="17">
        <name>Mg(2+)</name>
        <dbReference type="ChEBI" id="CHEBI:18420"/>
    </cofactor>
</comment>
<comment type="catalytic activity">
    <reaction evidence="1 18 19">
        <text>(6R)-NADHX = (6S)-NADHX</text>
        <dbReference type="Rhea" id="RHEA:32215"/>
        <dbReference type="ChEBI" id="CHEBI:64074"/>
        <dbReference type="ChEBI" id="CHEBI:64075"/>
        <dbReference type="EC" id="5.1.99.6"/>
    </reaction>
</comment>
<dbReference type="PIRSF" id="PIRSF017184">
    <property type="entry name" value="Nnr"/>
    <property type="match status" value="1"/>
</dbReference>
<dbReference type="PANTHER" id="PTHR12592:SF0">
    <property type="entry name" value="ATP-DEPENDENT (S)-NAD(P)H-HYDRATE DEHYDRATASE"/>
    <property type="match status" value="1"/>
</dbReference>
<dbReference type="InterPro" id="IPR036652">
    <property type="entry name" value="YjeF_N_dom_sf"/>
</dbReference>
<evidence type="ECO:0000256" key="3">
    <source>
        <dbReference type="ARBA" id="ARBA00006001"/>
    </source>
</evidence>
<dbReference type="HAMAP" id="MF_01965">
    <property type="entry name" value="NADHX_dehydratase"/>
    <property type="match status" value="1"/>
</dbReference>
<dbReference type="GO" id="GO:0110051">
    <property type="term" value="P:metabolite repair"/>
    <property type="evidence" value="ECO:0007669"/>
    <property type="project" value="TreeGrafter"/>
</dbReference>
<keyword evidence="7 17" id="KW-0067">ATP-binding</keyword>
<evidence type="ECO:0000256" key="17">
    <source>
        <dbReference type="HAMAP-Rule" id="MF_01965"/>
    </source>
</evidence>
<dbReference type="Pfam" id="PF01256">
    <property type="entry name" value="Carb_kinase"/>
    <property type="match status" value="1"/>
</dbReference>
<evidence type="ECO:0000256" key="11">
    <source>
        <dbReference type="ARBA" id="ARBA00023235"/>
    </source>
</evidence>
<dbReference type="EMBL" id="AP018786">
    <property type="protein sequence ID" value="BBF23959.1"/>
    <property type="molecule type" value="Genomic_DNA"/>
</dbReference>
<evidence type="ECO:0000256" key="19">
    <source>
        <dbReference type="PIRNR" id="PIRNR017184"/>
    </source>
</evidence>
<evidence type="ECO:0000313" key="23">
    <source>
        <dbReference type="Proteomes" id="UP000271003"/>
    </source>
</evidence>
<evidence type="ECO:0000256" key="7">
    <source>
        <dbReference type="ARBA" id="ARBA00022840"/>
    </source>
</evidence>
<evidence type="ECO:0000256" key="1">
    <source>
        <dbReference type="ARBA" id="ARBA00000013"/>
    </source>
</evidence>
<evidence type="ECO:0000259" key="21">
    <source>
        <dbReference type="PROSITE" id="PS51385"/>
    </source>
</evidence>
<comment type="similarity">
    <text evidence="4 19">In the C-terminal section; belongs to the NnrD/CARKD family.</text>
</comment>
<dbReference type="OrthoDB" id="9806925at2"/>
<comment type="catalytic activity">
    <reaction evidence="15 17 19">
        <text>(6S)-NADHX + ADP = AMP + phosphate + NADH + H(+)</text>
        <dbReference type="Rhea" id="RHEA:32223"/>
        <dbReference type="ChEBI" id="CHEBI:15378"/>
        <dbReference type="ChEBI" id="CHEBI:43474"/>
        <dbReference type="ChEBI" id="CHEBI:57945"/>
        <dbReference type="ChEBI" id="CHEBI:64074"/>
        <dbReference type="ChEBI" id="CHEBI:456215"/>
        <dbReference type="ChEBI" id="CHEBI:456216"/>
        <dbReference type="EC" id="4.2.1.136"/>
    </reaction>
</comment>
<protein>
    <recommendedName>
        <fullName evidence="19">Bifunctional NAD(P)H-hydrate repair enzyme</fullName>
    </recommendedName>
    <alternativeName>
        <fullName evidence="19">Nicotinamide nucleotide repair protein</fullName>
    </alternativeName>
    <domain>
        <recommendedName>
            <fullName evidence="19">ADP-dependent (S)-NAD(P)H-hydrate dehydratase</fullName>
            <ecNumber evidence="19">4.2.1.136</ecNumber>
        </recommendedName>
        <alternativeName>
            <fullName evidence="19">ADP-dependent NAD(P)HX dehydratase</fullName>
        </alternativeName>
    </domain>
    <domain>
        <recommendedName>
            <fullName evidence="19">NAD(P)H-hydrate epimerase</fullName>
            <ecNumber evidence="19">5.1.99.6</ecNumber>
        </recommendedName>
    </domain>
</protein>
<evidence type="ECO:0000256" key="4">
    <source>
        <dbReference type="ARBA" id="ARBA00009524"/>
    </source>
</evidence>
<feature type="binding site" evidence="17">
    <location>
        <position position="250"/>
    </location>
    <ligand>
        <name>(6S)-NADPHX</name>
        <dbReference type="ChEBI" id="CHEBI:64076"/>
    </ligand>
</feature>
<feature type="binding site" evidence="18">
    <location>
        <begin position="56"/>
        <end position="60"/>
    </location>
    <ligand>
        <name>(6S)-NADPHX</name>
        <dbReference type="ChEBI" id="CHEBI:64076"/>
    </ligand>
</feature>
<feature type="binding site" evidence="17">
    <location>
        <position position="305"/>
    </location>
    <ligand>
        <name>(6S)-NADPHX</name>
        <dbReference type="ChEBI" id="CHEBI:64076"/>
    </ligand>
</feature>
<dbReference type="InterPro" id="IPR017953">
    <property type="entry name" value="Carbohydrate_kinase_pred_CS"/>
</dbReference>
<dbReference type="GO" id="GO:0046496">
    <property type="term" value="P:nicotinamide nucleotide metabolic process"/>
    <property type="evidence" value="ECO:0007669"/>
    <property type="project" value="UniProtKB-UniRule"/>
</dbReference>
<comment type="cofactor">
    <cofactor evidence="18 19">
        <name>K(+)</name>
        <dbReference type="ChEBI" id="CHEBI:29103"/>
    </cofactor>
    <text evidence="18 19">Binds 1 potassium ion per subunit.</text>
</comment>
<evidence type="ECO:0000259" key="20">
    <source>
        <dbReference type="PROSITE" id="PS51383"/>
    </source>
</evidence>
<evidence type="ECO:0000256" key="15">
    <source>
        <dbReference type="ARBA" id="ARBA00048238"/>
    </source>
</evidence>
<dbReference type="GO" id="GO:0052856">
    <property type="term" value="F:NAD(P)HX epimerase activity"/>
    <property type="evidence" value="ECO:0007669"/>
    <property type="project" value="UniProtKB-UniRule"/>
</dbReference>
<evidence type="ECO:0000256" key="8">
    <source>
        <dbReference type="ARBA" id="ARBA00022857"/>
    </source>
</evidence>
<dbReference type="HAMAP" id="MF_01966">
    <property type="entry name" value="NADHX_epimerase"/>
    <property type="match status" value="1"/>
</dbReference>
<comment type="similarity">
    <text evidence="17">Belongs to the NnrD/CARKD family.</text>
</comment>
<comment type="subunit">
    <text evidence="17">Homotetramer.</text>
</comment>
<dbReference type="EC" id="5.1.99.6" evidence="19"/>
<feature type="binding site" evidence="18">
    <location>
        <begin position="122"/>
        <end position="128"/>
    </location>
    <ligand>
        <name>(6S)-NADPHX</name>
        <dbReference type="ChEBI" id="CHEBI:64076"/>
    </ligand>
</feature>
<comment type="function">
    <text evidence="14 19">Bifunctional enzyme that catalyzes the epimerization of the S- and R-forms of NAD(P)HX and the dehydration of the S-form of NAD(P)HX at the expense of ADP, which is converted to AMP. This allows the repair of both epimers of NAD(P)HX, a damaged form of NAD(P)H that is a result of enzymatic or heat-dependent hydration.</text>
</comment>
<keyword evidence="10 17" id="KW-0520">NAD</keyword>
<feature type="binding site" evidence="17">
    <location>
        <begin position="395"/>
        <end position="399"/>
    </location>
    <ligand>
        <name>AMP</name>
        <dbReference type="ChEBI" id="CHEBI:456215"/>
    </ligand>
</feature>
<dbReference type="Gene3D" id="3.40.50.10260">
    <property type="entry name" value="YjeF N-terminal domain"/>
    <property type="match status" value="1"/>
</dbReference>
<evidence type="ECO:0000313" key="22">
    <source>
        <dbReference type="EMBL" id="BBF23959.1"/>
    </source>
</evidence>
<feature type="binding site" evidence="18">
    <location>
        <position position="154"/>
    </location>
    <ligand>
        <name>K(+)</name>
        <dbReference type="ChEBI" id="CHEBI:29103"/>
    </ligand>
</feature>
<evidence type="ECO:0000256" key="16">
    <source>
        <dbReference type="ARBA" id="ARBA00049209"/>
    </source>
</evidence>
<dbReference type="NCBIfam" id="TIGR00197">
    <property type="entry name" value="yjeF_nterm"/>
    <property type="match status" value="1"/>
</dbReference>
<accession>A0A2Z6IBS7</accession>
<dbReference type="GO" id="GO:0052855">
    <property type="term" value="F:ADP-dependent NAD(P)H-hydrate dehydratase activity"/>
    <property type="evidence" value="ECO:0007669"/>
    <property type="project" value="UniProtKB-UniRule"/>
</dbReference>
<feature type="binding site" evidence="17">
    <location>
        <position position="358"/>
    </location>
    <ligand>
        <name>(6S)-NADPHX</name>
        <dbReference type="ChEBI" id="CHEBI:64076"/>
    </ligand>
</feature>
<dbReference type="AlphaFoldDB" id="A0A2Z6IBS7"/>
<dbReference type="Gene3D" id="3.40.1190.20">
    <property type="match status" value="1"/>
</dbReference>
<evidence type="ECO:0000256" key="2">
    <source>
        <dbReference type="ARBA" id="ARBA00000909"/>
    </source>
</evidence>
<keyword evidence="9 18" id="KW-0630">Potassium</keyword>
<dbReference type="KEGG" id="sutt:SUTMEG_18500"/>
<dbReference type="InterPro" id="IPR030677">
    <property type="entry name" value="Nnr"/>
</dbReference>
<dbReference type="CDD" id="cd01171">
    <property type="entry name" value="YXKO-related"/>
    <property type="match status" value="1"/>
</dbReference>
<feature type="binding site" evidence="18">
    <location>
        <position position="151"/>
    </location>
    <ligand>
        <name>(6S)-NADPHX</name>
        <dbReference type="ChEBI" id="CHEBI:64076"/>
    </ligand>
</feature>
<dbReference type="PROSITE" id="PS51385">
    <property type="entry name" value="YJEF_N"/>
    <property type="match status" value="1"/>
</dbReference>
<dbReference type="Pfam" id="PF03853">
    <property type="entry name" value="YjeF_N"/>
    <property type="match status" value="1"/>
</dbReference>
<comment type="function">
    <text evidence="17">Catalyzes the dehydration of the S-form of NAD(P)HX at the expense of ADP, which is converted to AMP. Together with NAD(P)HX epimerase, which catalyzes the epimerization of the S- and R-forms, the enzyme allows the repair of both epimers of NAD(P)HX, a damaged form of NAD(P)H that is a result of enzymatic or heat-dependent hydration.</text>
</comment>
<organism evidence="22 23">
    <name type="scientific">Sutterella megalosphaeroides</name>
    <dbReference type="NCBI Taxonomy" id="2494234"/>
    <lineage>
        <taxon>Bacteria</taxon>
        <taxon>Pseudomonadati</taxon>
        <taxon>Pseudomonadota</taxon>
        <taxon>Betaproteobacteria</taxon>
        <taxon>Burkholderiales</taxon>
        <taxon>Sutterellaceae</taxon>
        <taxon>Sutterella</taxon>
    </lineage>
</organism>
<keyword evidence="13" id="KW-0511">Multifunctional enzyme</keyword>
<dbReference type="Proteomes" id="UP000271003">
    <property type="component" value="Chromosome"/>
</dbReference>
<feature type="binding site" evidence="18">
    <location>
        <position position="118"/>
    </location>
    <ligand>
        <name>K(+)</name>
        <dbReference type="ChEBI" id="CHEBI:29103"/>
    </ligand>
</feature>
<dbReference type="InterPro" id="IPR004443">
    <property type="entry name" value="YjeF_N_dom"/>
</dbReference>
<comment type="catalytic activity">
    <reaction evidence="16 17 19">
        <text>(6S)-NADPHX + ADP = AMP + phosphate + NADPH + H(+)</text>
        <dbReference type="Rhea" id="RHEA:32235"/>
        <dbReference type="ChEBI" id="CHEBI:15378"/>
        <dbReference type="ChEBI" id="CHEBI:43474"/>
        <dbReference type="ChEBI" id="CHEBI:57783"/>
        <dbReference type="ChEBI" id="CHEBI:64076"/>
        <dbReference type="ChEBI" id="CHEBI:456215"/>
        <dbReference type="ChEBI" id="CHEBI:456216"/>
        <dbReference type="EC" id="4.2.1.136"/>
    </reaction>
</comment>
<proteinExistence type="inferred from homology"/>
<evidence type="ECO:0000256" key="14">
    <source>
        <dbReference type="ARBA" id="ARBA00025153"/>
    </source>
</evidence>
<comment type="catalytic activity">
    <reaction evidence="2 18 19">
        <text>(6R)-NADPHX = (6S)-NADPHX</text>
        <dbReference type="Rhea" id="RHEA:32227"/>
        <dbReference type="ChEBI" id="CHEBI:64076"/>
        <dbReference type="ChEBI" id="CHEBI:64077"/>
        <dbReference type="EC" id="5.1.99.6"/>
    </reaction>
</comment>
<dbReference type="NCBIfam" id="TIGR00196">
    <property type="entry name" value="yjeF_cterm"/>
    <property type="match status" value="1"/>
</dbReference>
<evidence type="ECO:0000256" key="9">
    <source>
        <dbReference type="ARBA" id="ARBA00022958"/>
    </source>
</evidence>
<dbReference type="PROSITE" id="PS51383">
    <property type="entry name" value="YJEF_C_3"/>
    <property type="match status" value="1"/>
</dbReference>
<name>A0A2Z6IBS7_9BURK</name>
<feature type="domain" description="YjeF C-terminal" evidence="20">
    <location>
        <begin position="215"/>
        <end position="479"/>
    </location>
</feature>
<evidence type="ECO:0000256" key="6">
    <source>
        <dbReference type="ARBA" id="ARBA00022741"/>
    </source>
</evidence>
<keyword evidence="11 18" id="KW-0413">Isomerase</keyword>
<evidence type="ECO:0000256" key="5">
    <source>
        <dbReference type="ARBA" id="ARBA00022723"/>
    </source>
</evidence>
<comment type="similarity">
    <text evidence="18">Belongs to the NnrE/AIBP family.</text>
</comment>
<dbReference type="GO" id="GO:0005524">
    <property type="term" value="F:ATP binding"/>
    <property type="evidence" value="ECO:0007669"/>
    <property type="project" value="UniProtKB-UniRule"/>
</dbReference>
<keyword evidence="5 18" id="KW-0479">Metal-binding</keyword>
<dbReference type="EC" id="4.2.1.136" evidence="19"/>
<dbReference type="GO" id="GO:0046872">
    <property type="term" value="F:metal ion binding"/>
    <property type="evidence" value="ECO:0007669"/>
    <property type="project" value="UniProtKB-UniRule"/>
</dbReference>
<evidence type="ECO:0000256" key="13">
    <source>
        <dbReference type="ARBA" id="ARBA00023268"/>
    </source>
</evidence>
<comment type="similarity">
    <text evidence="3 19">In the N-terminal section; belongs to the NnrE/AIBP family.</text>
</comment>
<dbReference type="InterPro" id="IPR000631">
    <property type="entry name" value="CARKD"/>
</dbReference>
<dbReference type="InterPro" id="IPR029056">
    <property type="entry name" value="Ribokinase-like"/>
</dbReference>
<dbReference type="RefSeq" id="WP_120177891.1">
    <property type="nucleotide sequence ID" value="NZ_AP018786.1"/>
</dbReference>